<feature type="signal peptide" evidence="1">
    <location>
        <begin position="1"/>
        <end position="23"/>
    </location>
</feature>
<proteinExistence type="predicted"/>
<comment type="caution">
    <text evidence="3">The sequence shown here is derived from an EMBL/GenBank/DDBJ whole genome shotgun (WGS) entry which is preliminary data.</text>
</comment>
<dbReference type="SMART" id="SM00409">
    <property type="entry name" value="IG"/>
    <property type="match status" value="3"/>
</dbReference>
<evidence type="ECO:0000313" key="3">
    <source>
        <dbReference type="EMBL" id="KAK2151490.1"/>
    </source>
</evidence>
<feature type="chain" id="PRO_5042193266" description="Immunoglobulin domain-containing protein" evidence="1">
    <location>
        <begin position="24"/>
        <end position="1426"/>
    </location>
</feature>
<dbReference type="InterPro" id="IPR003599">
    <property type="entry name" value="Ig_sub"/>
</dbReference>
<evidence type="ECO:0000256" key="1">
    <source>
        <dbReference type="SAM" id="SignalP"/>
    </source>
</evidence>
<sequence>MDKKMHIFLTILTVLQSVQHISGDNSCTDFGQQDVYCIINQTYYDKGDLIYAFYPTSFSIITMLPKKDRQTASATASCRRIFTDGTEKFCTLGEKCILPTCMFQILNPTKAERIFIEAVSDNENCAPMNFTFYVKGISPLPSFFVIENNSVVFRWTFPFDAVDIKWFKGDIGGDLMMTYTPAKDQTNIIPGYQVNYINVPNSVGMILHNATIEDSENYTVLVNITDNILDYTTTTLTVITVTDFEHFKNNASITLNGESTTSYGQPILVVDTGDVNIETSVPSDYGETTTTTCTRSVSGGEHVNCGNCTALSCQFTVTGTVRGEVIAVNIEIDTVQAPFIQFIVHVKGINQIETISASAPCDVAIPWTYPGSFEKAEWFEGSDSSGNKLMTYTANTVEVVVENGSAVAYKNDTDSIGIVLLDLNTDFNCTVRLTLNEYTTEESSTSITFQQGYLLYKQDSKVVINSEMEIKYSGDTINIIEGGTVDIALDMQGFANIVTMCTLTPLSGNTSSCGNCSGDPECNLNVSDASPADRITIITEVIGVQCSVMELDILITSISSKPSFYAIEDNNVIFDWTFPFDMTSVKWFKGGIHGDLLMSYTSDSNQTTIEDGNKVEFIDGFNSVGMVLLNAAANASGNYTVIVTLSDHGQDYSMTSLTMITKNDYDDFKNKTTIKINNGSAIKFGNSLHPVDSGALTIDTAVPNNYGESTTTVCTRTSTDGENVNCGNCTTLLCQFTVTETKPADLISVHIVIDTLQDSSIEFNVYVKGINQLGDISAASTCNVLIPWTYPGSFEKAEWFEGSDSSGNKLMTYTANTVEVVVENGSAVAYKNDTDSIGIVLQDLNTDFNCTVRLTLNEYTTEESSTSITFQQGYLYKRDSKVVINSEMEIKYSGDTINIIEGGTVDIALDMQGFANIVTMCTLTPLSGNTSSCGNCSGDPECNLNVSDASPADRITIITEVIGVQCSVMELDILITSISSKPSFYAIEDNNVIFDWTLPFDLTSVKWFKGGIHGDLLMSYTSDSNQTTIEDGNKVEFIDGFNSVGMVLLNAAANSSGNYTVIVTLSDHGQDYSMTSLTMITKNDYDDFKNKTTIKINNGSAIKFGNSLHPVDSGALTIDTAVPNNYGESTTTVCTRTSTDGENVNCGNCTTLLCQFTVTETKPADLISVHIVIDTLQDSSIEFNVYVKGINQLDDISALSPCDVLLPWTYPGSYQKSEWFDVLNLSEVKLMTYTPDTGEVELENGTTLEYNNGTDSVGIVLKGLRKNFSCKVKLTLNDYTIEESNTSIIFQEDGTYENYKKTATISVNSNPAVHYEDTIEAVNSGKVTIAVTIPDTYGDASINCITSSGNEKSCGKATGTSHSFTVLGAANKDTININIQPRNLQCASAFSFEVKVKVKEDPKNASKREVSLIYVILLMLTAYITL</sequence>
<dbReference type="EMBL" id="JAODUP010000361">
    <property type="protein sequence ID" value="KAK2151490.1"/>
    <property type="molecule type" value="Genomic_DNA"/>
</dbReference>
<keyword evidence="1" id="KW-0732">Signal</keyword>
<organism evidence="3 4">
    <name type="scientific">Paralvinella palmiformis</name>
    <dbReference type="NCBI Taxonomy" id="53620"/>
    <lineage>
        <taxon>Eukaryota</taxon>
        <taxon>Metazoa</taxon>
        <taxon>Spiralia</taxon>
        <taxon>Lophotrochozoa</taxon>
        <taxon>Annelida</taxon>
        <taxon>Polychaeta</taxon>
        <taxon>Sedentaria</taxon>
        <taxon>Canalipalpata</taxon>
        <taxon>Terebellida</taxon>
        <taxon>Terebelliformia</taxon>
        <taxon>Alvinellidae</taxon>
        <taxon>Paralvinella</taxon>
    </lineage>
</organism>
<evidence type="ECO:0000313" key="4">
    <source>
        <dbReference type="Proteomes" id="UP001208570"/>
    </source>
</evidence>
<protein>
    <recommendedName>
        <fullName evidence="2">Immunoglobulin domain-containing protein</fullName>
    </recommendedName>
</protein>
<dbReference type="InterPro" id="IPR013783">
    <property type="entry name" value="Ig-like_fold"/>
</dbReference>
<feature type="domain" description="Immunoglobulin" evidence="2">
    <location>
        <begin position="981"/>
        <end position="1080"/>
    </location>
</feature>
<reference evidence="3" key="1">
    <citation type="journal article" date="2023" name="Mol. Biol. Evol.">
        <title>Third-Generation Sequencing Reveals the Adaptive Role of the Epigenome in Three Deep-Sea Polychaetes.</title>
        <authorList>
            <person name="Perez M."/>
            <person name="Aroh O."/>
            <person name="Sun Y."/>
            <person name="Lan Y."/>
            <person name="Juniper S.K."/>
            <person name="Young C.R."/>
            <person name="Angers B."/>
            <person name="Qian P.Y."/>
        </authorList>
    </citation>
    <scope>NUCLEOTIDE SEQUENCE</scope>
    <source>
        <strain evidence="3">P08H-3</strain>
    </source>
</reference>
<dbReference type="Gene3D" id="2.60.40.10">
    <property type="entry name" value="Immunoglobulins"/>
    <property type="match status" value="1"/>
</dbReference>
<dbReference type="Proteomes" id="UP001208570">
    <property type="component" value="Unassembled WGS sequence"/>
</dbReference>
<evidence type="ECO:0000259" key="2">
    <source>
        <dbReference type="SMART" id="SM00409"/>
    </source>
</evidence>
<dbReference type="InterPro" id="IPR036179">
    <property type="entry name" value="Ig-like_dom_sf"/>
</dbReference>
<name>A0AAD9JFK2_9ANNE</name>
<feature type="domain" description="Immunoglobulin" evidence="2">
    <location>
        <begin position="140"/>
        <end position="239"/>
    </location>
</feature>
<dbReference type="SUPFAM" id="SSF48726">
    <property type="entry name" value="Immunoglobulin"/>
    <property type="match status" value="1"/>
</dbReference>
<accession>A0AAD9JFK2</accession>
<gene>
    <name evidence="3" type="ORF">LSH36_361g01044</name>
</gene>
<feature type="domain" description="Immunoglobulin" evidence="2">
    <location>
        <begin position="561"/>
        <end position="660"/>
    </location>
</feature>
<keyword evidence="4" id="KW-1185">Reference proteome</keyword>